<keyword evidence="1" id="KW-1133">Transmembrane helix</keyword>
<keyword evidence="1" id="KW-0472">Membrane</keyword>
<dbReference type="AlphaFoldDB" id="A0A453NZK4"/>
<accession>A0A453NZK4</accession>
<proteinExistence type="predicted"/>
<feature type="transmembrane region" description="Helical" evidence="1">
    <location>
        <begin position="46"/>
        <end position="65"/>
    </location>
</feature>
<reference evidence="3" key="2">
    <citation type="journal article" date="2017" name="Nat. Plants">
        <title>The Aegilops tauschii genome reveals multiple impacts of transposons.</title>
        <authorList>
            <person name="Zhao G."/>
            <person name="Zou C."/>
            <person name="Li K."/>
            <person name="Wang K."/>
            <person name="Li T."/>
            <person name="Gao L."/>
            <person name="Zhang X."/>
            <person name="Wang H."/>
            <person name="Yang Z."/>
            <person name="Liu X."/>
            <person name="Jiang W."/>
            <person name="Mao L."/>
            <person name="Kong X."/>
            <person name="Jiao Y."/>
            <person name="Jia J."/>
        </authorList>
    </citation>
    <scope>NUCLEOTIDE SEQUENCE [LARGE SCALE GENOMIC DNA]</scope>
    <source>
        <strain evidence="3">cv. AL8/78</strain>
    </source>
</reference>
<dbReference type="EnsemblPlants" id="AET6Gv20554000.38">
    <property type="protein sequence ID" value="AET6Gv20554000.38"/>
    <property type="gene ID" value="AET6Gv20554000"/>
</dbReference>
<protein>
    <submittedName>
        <fullName evidence="2">Uncharacterized protein</fullName>
    </submittedName>
</protein>
<sequence length="66" mass="7213">MMTLRMGPSPANVFVNAGHAAYTNPTGPSPIMVQATCIALLSYHELLTTLFWAIMLACTVTYITMY</sequence>
<reference evidence="2" key="5">
    <citation type="journal article" date="2021" name="G3 (Bethesda)">
        <title>Aegilops tauschii genome assembly Aet v5.0 features greater sequence contiguity and improved annotation.</title>
        <authorList>
            <person name="Wang L."/>
            <person name="Zhu T."/>
            <person name="Rodriguez J.C."/>
            <person name="Deal K.R."/>
            <person name="Dubcovsky J."/>
            <person name="McGuire P.E."/>
            <person name="Lux T."/>
            <person name="Spannagl M."/>
            <person name="Mayer K.F.X."/>
            <person name="Baldrich P."/>
            <person name="Meyers B.C."/>
            <person name="Huo N."/>
            <person name="Gu Y.Q."/>
            <person name="Zhou H."/>
            <person name="Devos K.M."/>
            <person name="Bennetzen J.L."/>
            <person name="Unver T."/>
            <person name="Budak H."/>
            <person name="Gulick P.J."/>
            <person name="Galiba G."/>
            <person name="Kalapos B."/>
            <person name="Nelson D.R."/>
            <person name="Li P."/>
            <person name="You F.M."/>
            <person name="Luo M.C."/>
            <person name="Dvorak J."/>
        </authorList>
    </citation>
    <scope>NUCLEOTIDE SEQUENCE [LARGE SCALE GENOMIC DNA]</scope>
    <source>
        <strain evidence="2">cv. AL8/78</strain>
    </source>
</reference>
<evidence type="ECO:0000256" key="1">
    <source>
        <dbReference type="SAM" id="Phobius"/>
    </source>
</evidence>
<reference evidence="2" key="4">
    <citation type="submission" date="2019-03" db="UniProtKB">
        <authorList>
            <consortium name="EnsemblPlants"/>
        </authorList>
    </citation>
    <scope>IDENTIFICATION</scope>
</reference>
<organism evidence="2 3">
    <name type="scientific">Aegilops tauschii subsp. strangulata</name>
    <name type="common">Goatgrass</name>
    <dbReference type="NCBI Taxonomy" id="200361"/>
    <lineage>
        <taxon>Eukaryota</taxon>
        <taxon>Viridiplantae</taxon>
        <taxon>Streptophyta</taxon>
        <taxon>Embryophyta</taxon>
        <taxon>Tracheophyta</taxon>
        <taxon>Spermatophyta</taxon>
        <taxon>Magnoliopsida</taxon>
        <taxon>Liliopsida</taxon>
        <taxon>Poales</taxon>
        <taxon>Poaceae</taxon>
        <taxon>BOP clade</taxon>
        <taxon>Pooideae</taxon>
        <taxon>Triticodae</taxon>
        <taxon>Triticeae</taxon>
        <taxon>Triticinae</taxon>
        <taxon>Aegilops</taxon>
    </lineage>
</organism>
<reference evidence="3" key="1">
    <citation type="journal article" date="2014" name="Science">
        <title>Ancient hybridizations among the ancestral genomes of bread wheat.</title>
        <authorList>
            <consortium name="International Wheat Genome Sequencing Consortium,"/>
            <person name="Marcussen T."/>
            <person name="Sandve S.R."/>
            <person name="Heier L."/>
            <person name="Spannagl M."/>
            <person name="Pfeifer M."/>
            <person name="Jakobsen K.S."/>
            <person name="Wulff B.B."/>
            <person name="Steuernagel B."/>
            <person name="Mayer K.F."/>
            <person name="Olsen O.A."/>
        </authorList>
    </citation>
    <scope>NUCLEOTIDE SEQUENCE [LARGE SCALE GENOMIC DNA]</scope>
    <source>
        <strain evidence="3">cv. AL8/78</strain>
    </source>
</reference>
<evidence type="ECO:0000313" key="3">
    <source>
        <dbReference type="Proteomes" id="UP000015105"/>
    </source>
</evidence>
<keyword evidence="1" id="KW-0812">Transmembrane</keyword>
<keyword evidence="3" id="KW-1185">Reference proteome</keyword>
<name>A0A453NZK4_AEGTS</name>
<reference evidence="2" key="3">
    <citation type="journal article" date="2017" name="Nature">
        <title>Genome sequence of the progenitor of the wheat D genome Aegilops tauschii.</title>
        <authorList>
            <person name="Luo M.C."/>
            <person name="Gu Y.Q."/>
            <person name="Puiu D."/>
            <person name="Wang H."/>
            <person name="Twardziok S.O."/>
            <person name="Deal K.R."/>
            <person name="Huo N."/>
            <person name="Zhu T."/>
            <person name="Wang L."/>
            <person name="Wang Y."/>
            <person name="McGuire P.E."/>
            <person name="Liu S."/>
            <person name="Long H."/>
            <person name="Ramasamy R.K."/>
            <person name="Rodriguez J.C."/>
            <person name="Van S.L."/>
            <person name="Yuan L."/>
            <person name="Wang Z."/>
            <person name="Xia Z."/>
            <person name="Xiao L."/>
            <person name="Anderson O.D."/>
            <person name="Ouyang S."/>
            <person name="Liang Y."/>
            <person name="Zimin A.V."/>
            <person name="Pertea G."/>
            <person name="Qi P."/>
            <person name="Bennetzen J.L."/>
            <person name="Dai X."/>
            <person name="Dawson M.W."/>
            <person name="Muller H.G."/>
            <person name="Kugler K."/>
            <person name="Rivarola-Duarte L."/>
            <person name="Spannagl M."/>
            <person name="Mayer K.F.X."/>
            <person name="Lu F.H."/>
            <person name="Bevan M.W."/>
            <person name="Leroy P."/>
            <person name="Li P."/>
            <person name="You F.M."/>
            <person name="Sun Q."/>
            <person name="Liu Z."/>
            <person name="Lyons E."/>
            <person name="Wicker T."/>
            <person name="Salzberg S.L."/>
            <person name="Devos K.M."/>
            <person name="Dvorak J."/>
        </authorList>
    </citation>
    <scope>NUCLEOTIDE SEQUENCE [LARGE SCALE GENOMIC DNA]</scope>
    <source>
        <strain evidence="2">cv. AL8/78</strain>
    </source>
</reference>
<evidence type="ECO:0000313" key="2">
    <source>
        <dbReference type="EnsemblPlants" id="AET6Gv20554000.38"/>
    </source>
</evidence>
<dbReference type="Gramene" id="AET6Gv20554000.38">
    <property type="protein sequence ID" value="AET6Gv20554000.38"/>
    <property type="gene ID" value="AET6Gv20554000"/>
</dbReference>
<dbReference type="Proteomes" id="UP000015105">
    <property type="component" value="Chromosome 6D"/>
</dbReference>